<protein>
    <submittedName>
        <fullName evidence="1">Putative NAD(P)H nitroreductase acg</fullName>
        <ecNumber evidence="1">1.-.-.-</ecNumber>
    </submittedName>
</protein>
<dbReference type="AlphaFoldDB" id="A0A231HAJ0"/>
<accession>A0A231HAJ0</accession>
<organism evidence="1 2">
    <name type="scientific">Nocardia cerradoensis</name>
    <dbReference type="NCBI Taxonomy" id="85688"/>
    <lineage>
        <taxon>Bacteria</taxon>
        <taxon>Bacillati</taxon>
        <taxon>Actinomycetota</taxon>
        <taxon>Actinomycetes</taxon>
        <taxon>Mycobacteriales</taxon>
        <taxon>Nocardiaceae</taxon>
        <taxon>Nocardia</taxon>
    </lineage>
</organism>
<dbReference type="SUPFAM" id="SSF55469">
    <property type="entry name" value="FMN-dependent nitroreductase-like"/>
    <property type="match status" value="2"/>
</dbReference>
<dbReference type="GO" id="GO:0016491">
    <property type="term" value="F:oxidoreductase activity"/>
    <property type="evidence" value="ECO:0007669"/>
    <property type="project" value="UniProtKB-KW"/>
</dbReference>
<evidence type="ECO:0000313" key="2">
    <source>
        <dbReference type="Proteomes" id="UP000215506"/>
    </source>
</evidence>
<evidence type="ECO:0000313" key="1">
    <source>
        <dbReference type="EMBL" id="OXR45747.1"/>
    </source>
</evidence>
<sequence>MTIGPTTRDQCPYSHRLAVVRLDTMTTAKHSTIVDRPDDRTVAAVVELAQRAPSVHNTQPWRWIFDRHQLLLYTDPDRVLAGADPHGREQVISCGTVLHHARTAFAARDWHTDIVRMPDPQEPGLMAVLEFRPWGDPPDGIPHRAAAITRRYTDRLPMDAPRHWEQVAPRLRALVTPHDLDFDEFAGDIRARVAAISRAAAAARRDDWMYQDELHWWAGHVEGSEGVPASGLISDAELARVDVARAFPSAPHSQRRAGHLDHARLVAISSPEDARPYWLRTGEALSAVLLECTATGLGTCPVTHLTEVPAGRRSLAALLPHHHFPQVLVRIGNSPADEPIPPSTPRRDIDEVLTFM</sequence>
<name>A0A231HAJ0_9NOCA</name>
<dbReference type="Proteomes" id="UP000215506">
    <property type="component" value="Unassembled WGS sequence"/>
</dbReference>
<dbReference type="InterPro" id="IPR000415">
    <property type="entry name" value="Nitroreductase-like"/>
</dbReference>
<dbReference type="PANTHER" id="PTHR23026:SF123">
    <property type="entry name" value="NAD(P)H NITROREDUCTASE RV3131-RELATED"/>
    <property type="match status" value="1"/>
</dbReference>
<keyword evidence="1" id="KW-0560">Oxidoreductase</keyword>
<gene>
    <name evidence="1" type="primary">acg_1</name>
    <name evidence="1" type="ORF">B7C42_02039</name>
</gene>
<dbReference type="PANTHER" id="PTHR23026">
    <property type="entry name" value="NADPH NITROREDUCTASE"/>
    <property type="match status" value="1"/>
</dbReference>
<dbReference type="NCBIfam" id="NF047509">
    <property type="entry name" value="Rv3131_FMN_oxido"/>
    <property type="match status" value="1"/>
</dbReference>
<dbReference type="EMBL" id="NGAF01000003">
    <property type="protein sequence ID" value="OXR45747.1"/>
    <property type="molecule type" value="Genomic_DNA"/>
</dbReference>
<proteinExistence type="predicted"/>
<keyword evidence="2" id="KW-1185">Reference proteome</keyword>
<reference evidence="1 2" key="1">
    <citation type="submission" date="2017-07" db="EMBL/GenBank/DDBJ databases">
        <title>First draft Genome Sequence of Nocardia cerradoensis isolated from human infection.</title>
        <authorList>
            <person name="Carrasco G."/>
        </authorList>
    </citation>
    <scope>NUCLEOTIDE SEQUENCE [LARGE SCALE GENOMIC DNA]</scope>
    <source>
        <strain evidence="1 2">CNM20130759</strain>
    </source>
</reference>
<comment type="caution">
    <text evidence="1">The sequence shown here is derived from an EMBL/GenBank/DDBJ whole genome shotgun (WGS) entry which is preliminary data.</text>
</comment>
<dbReference type="InterPro" id="IPR050627">
    <property type="entry name" value="Nitroreductase/BluB"/>
</dbReference>
<dbReference type="EC" id="1.-.-.-" evidence="1"/>
<dbReference type="Gene3D" id="3.40.109.10">
    <property type="entry name" value="NADH Oxidase"/>
    <property type="match status" value="2"/>
</dbReference>